<dbReference type="AlphaFoldDB" id="A0AAQ1NVQ0"/>
<organism evidence="1 2">
    <name type="scientific">Leptospira interrogans serovar Manilae</name>
    <dbReference type="NCBI Taxonomy" id="214675"/>
    <lineage>
        <taxon>Bacteria</taxon>
        <taxon>Pseudomonadati</taxon>
        <taxon>Spirochaetota</taxon>
        <taxon>Spirochaetia</taxon>
        <taxon>Leptospirales</taxon>
        <taxon>Leptospiraceae</taxon>
        <taxon>Leptospira</taxon>
    </lineage>
</organism>
<name>A0AAQ1NVQ0_LEPIR</name>
<dbReference type="Proteomes" id="UP000234460">
    <property type="component" value="Chromosome LMANV2"/>
</dbReference>
<comment type="caution">
    <text evidence="1">The sequence shown here is derived from an EMBL/GenBank/DDBJ whole genome shotgun (WGS) entry which is preliminary data.</text>
</comment>
<dbReference type="EMBL" id="OEJX01000014">
    <property type="protein sequence ID" value="SOR60829.1"/>
    <property type="molecule type" value="Genomic_DNA"/>
</dbReference>
<evidence type="ECO:0000313" key="1">
    <source>
        <dbReference type="EMBL" id="SOR60829.1"/>
    </source>
</evidence>
<accession>A0AAQ1NVQ0</accession>
<reference evidence="1 2" key="1">
    <citation type="submission" date="2017-11" db="EMBL/GenBank/DDBJ databases">
        <authorList>
            <person name="Lechat P."/>
        </authorList>
    </citation>
    <scope>NUCLEOTIDE SEQUENCE [LARGE SCALE GENOMIC DNA]</scope>
    <source>
        <strain evidence="1">L495</strain>
    </source>
</reference>
<evidence type="ECO:0000313" key="2">
    <source>
        <dbReference type="Proteomes" id="UP000234460"/>
    </source>
</evidence>
<proteinExistence type="predicted"/>
<gene>
    <name evidence="1" type="ORF">LMANV2_210055</name>
</gene>
<protein>
    <submittedName>
        <fullName evidence="1">Uncharacterized protein</fullName>
    </submittedName>
</protein>
<sequence>MEFFEIFGRALILKQNTCYITFNKMILFIVLLKDLDLNELVLKPL</sequence>